<dbReference type="Pfam" id="PF10054">
    <property type="entry name" value="DUF2291"/>
    <property type="match status" value="1"/>
</dbReference>
<name>A0A1J4N398_9ACTN</name>
<evidence type="ECO:0000313" key="2">
    <source>
        <dbReference type="Proteomes" id="UP000033772"/>
    </source>
</evidence>
<dbReference type="OrthoDB" id="4963428at2"/>
<dbReference type="AlphaFoldDB" id="A0A1J4N398"/>
<sequence length="219" mass="22854">MTRHHRLTPFRIGGAVALAALLVAMTLSTRFVTPDELASIGPEKFDPAQTAEDLFTEANETIPDAATPLPELLTGLQKDVAKTADDLKASRPNDTTYLFPVRGTATVVATQQQAVDITVDGIPGTTPLSLASGPSLNGAVLRDALGFSFGDASNQTTYQQVGDQLKALVSDQVEQGTGGKLAPGTTLDFTGIVSVTDTGMPQPAAKPVQVQPLTVEVAR</sequence>
<organism evidence="1 2">
    <name type="scientific">Nocardioides luteus</name>
    <dbReference type="NCBI Taxonomy" id="1844"/>
    <lineage>
        <taxon>Bacteria</taxon>
        <taxon>Bacillati</taxon>
        <taxon>Actinomycetota</taxon>
        <taxon>Actinomycetes</taxon>
        <taxon>Propionibacteriales</taxon>
        <taxon>Nocardioidaceae</taxon>
        <taxon>Nocardioides</taxon>
    </lineage>
</organism>
<dbReference type="SUPFAM" id="SSF141318">
    <property type="entry name" value="TM0957-like"/>
    <property type="match status" value="1"/>
</dbReference>
<dbReference type="STRING" id="1844.UG56_014445"/>
<keyword evidence="2" id="KW-1185">Reference proteome</keyword>
<evidence type="ECO:0008006" key="3">
    <source>
        <dbReference type="Google" id="ProtNLM"/>
    </source>
</evidence>
<evidence type="ECO:0000313" key="1">
    <source>
        <dbReference type="EMBL" id="OIJ26002.1"/>
    </source>
</evidence>
<dbReference type="RefSeq" id="WP_045550202.1">
    <property type="nucleotide sequence ID" value="NZ_JZDQ02000019.1"/>
</dbReference>
<accession>A0A1J4N398</accession>
<reference evidence="1" key="1">
    <citation type="submission" date="2016-10" db="EMBL/GenBank/DDBJ databases">
        <title>Draft Genome Sequence of Nocardioides luteus Strain BAFB, an Alkane-Degrading Bacterium Isolated from JP-7 Polluted Soil.</title>
        <authorList>
            <person name="Brown L."/>
            <person name="Ruiz O.N."/>
            <person name="Gunasekera T."/>
        </authorList>
    </citation>
    <scope>NUCLEOTIDE SEQUENCE [LARGE SCALE GENOMIC DNA]</scope>
    <source>
        <strain evidence="1">BAFB</strain>
    </source>
</reference>
<protein>
    <recommendedName>
        <fullName evidence="3">DUF2291 domain-containing protein</fullName>
    </recommendedName>
</protein>
<dbReference type="InterPro" id="IPR036215">
    <property type="entry name" value="TM0957-like_sf"/>
</dbReference>
<dbReference type="Proteomes" id="UP000033772">
    <property type="component" value="Unassembled WGS sequence"/>
</dbReference>
<proteinExistence type="predicted"/>
<dbReference type="EMBL" id="JZDQ02000019">
    <property type="protein sequence ID" value="OIJ26002.1"/>
    <property type="molecule type" value="Genomic_DNA"/>
</dbReference>
<gene>
    <name evidence="1" type="ORF">UG56_014445</name>
</gene>
<comment type="caution">
    <text evidence="1">The sequence shown here is derived from an EMBL/GenBank/DDBJ whole genome shotgun (WGS) entry which is preliminary data.</text>
</comment>
<dbReference type="InterPro" id="IPR014582">
    <property type="entry name" value="UCP033535_lipo"/>
</dbReference>